<sequence length="169" mass="18155">MEKGLAAPAVRSEAGAPTSAPKVGDPVRLRIPAVGLSTSLIPLRLDRRHQLIAPRRFDVAGWNRAGPEPGERGAAVIAGHVDSASGPAVFYRLADLTPGTRVYVDTDQGQTVSFTVHHLERHPKTDVPDSVYRPTAAPELRLITCGGTFDHTRGSYRDNVIVHAALTPR</sequence>
<reference evidence="3 4" key="1">
    <citation type="submission" date="2018-11" db="EMBL/GenBank/DDBJ databases">
        <title>Sequencing the genomes of 1000 actinobacteria strains.</title>
        <authorList>
            <person name="Klenk H.-P."/>
        </authorList>
    </citation>
    <scope>NUCLEOTIDE SEQUENCE [LARGE SCALE GENOMIC DNA]</scope>
    <source>
        <strain evidence="3 4">DSM 44254</strain>
    </source>
</reference>
<dbReference type="CDD" id="cd05829">
    <property type="entry name" value="Sortase_F"/>
    <property type="match status" value="1"/>
</dbReference>
<evidence type="ECO:0000313" key="4">
    <source>
        <dbReference type="Proteomes" id="UP000272400"/>
    </source>
</evidence>
<proteinExistence type="predicted"/>
<organism evidence="3 4">
    <name type="scientific">Actinocorallia herbida</name>
    <dbReference type="NCBI Taxonomy" id="58109"/>
    <lineage>
        <taxon>Bacteria</taxon>
        <taxon>Bacillati</taxon>
        <taxon>Actinomycetota</taxon>
        <taxon>Actinomycetes</taxon>
        <taxon>Streptosporangiales</taxon>
        <taxon>Thermomonosporaceae</taxon>
        <taxon>Actinocorallia</taxon>
    </lineage>
</organism>
<dbReference type="InterPro" id="IPR042001">
    <property type="entry name" value="Sortase_F"/>
</dbReference>
<keyword evidence="1" id="KW-0378">Hydrolase</keyword>
<evidence type="ECO:0000313" key="3">
    <source>
        <dbReference type="EMBL" id="ROO89196.1"/>
    </source>
</evidence>
<evidence type="ECO:0000256" key="2">
    <source>
        <dbReference type="SAM" id="MobiDB-lite"/>
    </source>
</evidence>
<feature type="region of interest" description="Disordered" evidence="2">
    <location>
        <begin position="1"/>
        <end position="25"/>
    </location>
</feature>
<dbReference type="InterPro" id="IPR005754">
    <property type="entry name" value="Sortase"/>
</dbReference>
<dbReference type="Gene3D" id="2.40.260.10">
    <property type="entry name" value="Sortase"/>
    <property type="match status" value="1"/>
</dbReference>
<comment type="caution">
    <text evidence="3">The sequence shown here is derived from an EMBL/GenBank/DDBJ whole genome shotgun (WGS) entry which is preliminary data.</text>
</comment>
<name>A0A3N1D6U8_9ACTN</name>
<dbReference type="AlphaFoldDB" id="A0A3N1D6U8"/>
<dbReference type="EMBL" id="RJKE01000001">
    <property type="protein sequence ID" value="ROO89196.1"/>
    <property type="molecule type" value="Genomic_DNA"/>
</dbReference>
<protein>
    <submittedName>
        <fullName evidence="3">Sortase family protein</fullName>
    </submittedName>
</protein>
<dbReference type="SUPFAM" id="SSF63817">
    <property type="entry name" value="Sortase"/>
    <property type="match status" value="1"/>
</dbReference>
<dbReference type="InterPro" id="IPR023365">
    <property type="entry name" value="Sortase_dom-sf"/>
</dbReference>
<evidence type="ECO:0000256" key="1">
    <source>
        <dbReference type="ARBA" id="ARBA00022801"/>
    </source>
</evidence>
<dbReference type="Proteomes" id="UP000272400">
    <property type="component" value="Unassembled WGS sequence"/>
</dbReference>
<dbReference type="GO" id="GO:0016787">
    <property type="term" value="F:hydrolase activity"/>
    <property type="evidence" value="ECO:0007669"/>
    <property type="project" value="UniProtKB-KW"/>
</dbReference>
<dbReference type="Pfam" id="PF04203">
    <property type="entry name" value="Sortase"/>
    <property type="match status" value="1"/>
</dbReference>
<keyword evidence="4" id="KW-1185">Reference proteome</keyword>
<accession>A0A3N1D6U8</accession>
<gene>
    <name evidence="3" type="ORF">EDD29_6883</name>
</gene>
<dbReference type="OrthoDB" id="525039at2"/>